<organism evidence="1 2">
    <name type="scientific">Streptomyces erythrochromogenes</name>
    <dbReference type="NCBI Taxonomy" id="285574"/>
    <lineage>
        <taxon>Bacteria</taxon>
        <taxon>Bacillati</taxon>
        <taxon>Actinomycetota</taxon>
        <taxon>Actinomycetes</taxon>
        <taxon>Kitasatosporales</taxon>
        <taxon>Streptomycetaceae</taxon>
        <taxon>Streptomyces</taxon>
    </lineage>
</organism>
<dbReference type="GeneID" id="95500466"/>
<reference evidence="1" key="1">
    <citation type="submission" date="2022-10" db="EMBL/GenBank/DDBJ databases">
        <title>The complete genomes of actinobacterial strains from the NBC collection.</title>
        <authorList>
            <person name="Joergensen T.S."/>
            <person name="Alvarez Arevalo M."/>
            <person name="Sterndorff E.B."/>
            <person name="Faurdal D."/>
            <person name="Vuksanovic O."/>
            <person name="Mourched A.-S."/>
            <person name="Charusanti P."/>
            <person name="Shaw S."/>
            <person name="Blin K."/>
            <person name="Weber T."/>
        </authorList>
    </citation>
    <scope>NUCLEOTIDE SEQUENCE</scope>
    <source>
        <strain evidence="1">NBC_00303</strain>
    </source>
</reference>
<gene>
    <name evidence="1" type="ORF">OHA91_30500</name>
</gene>
<evidence type="ECO:0000313" key="2">
    <source>
        <dbReference type="Proteomes" id="UP001432312"/>
    </source>
</evidence>
<protein>
    <recommendedName>
        <fullName evidence="3">CdiI immunity protein domain-containing protein</fullName>
    </recommendedName>
</protein>
<accession>A0ABZ1QIJ3</accession>
<dbReference type="RefSeq" id="WP_031150146.1">
    <property type="nucleotide sequence ID" value="NZ_CP108036.1"/>
</dbReference>
<keyword evidence="2" id="KW-1185">Reference proteome</keyword>
<evidence type="ECO:0008006" key="3">
    <source>
        <dbReference type="Google" id="ProtNLM"/>
    </source>
</evidence>
<dbReference type="EMBL" id="CP108036">
    <property type="protein sequence ID" value="WUN82463.1"/>
    <property type="molecule type" value="Genomic_DNA"/>
</dbReference>
<sequence>MDERFERFVGRYLDLVEGYDTSGYLRPTLFGFNEPFVEAVRSGFDQVLADDSFGPAEYERLSDIEFPDQETLDAYLRAMYDYLFHGGPEQPMPPG</sequence>
<dbReference type="Proteomes" id="UP001432312">
    <property type="component" value="Chromosome"/>
</dbReference>
<proteinExistence type="predicted"/>
<name>A0ABZ1QIJ3_9ACTN</name>
<evidence type="ECO:0000313" key="1">
    <source>
        <dbReference type="EMBL" id="WUN82463.1"/>
    </source>
</evidence>